<reference evidence="7 8" key="1">
    <citation type="submission" date="2020-08" db="EMBL/GenBank/DDBJ databases">
        <title>Genomic Encyclopedia of Type Strains, Phase IV (KMG-IV): sequencing the most valuable type-strain genomes for metagenomic binning, comparative biology and taxonomic classification.</title>
        <authorList>
            <person name="Goeker M."/>
        </authorList>
    </citation>
    <scope>NUCLEOTIDE SEQUENCE [LARGE SCALE GENOMIC DNA]</scope>
    <source>
        <strain evidence="7 8">DSM 27203</strain>
    </source>
</reference>
<dbReference type="Proteomes" id="UP000554342">
    <property type="component" value="Unassembled WGS sequence"/>
</dbReference>
<evidence type="ECO:0000256" key="1">
    <source>
        <dbReference type="ARBA" id="ARBA00004651"/>
    </source>
</evidence>
<comment type="caution">
    <text evidence="7">The sequence shown here is derived from an EMBL/GenBank/DDBJ whole genome shotgun (WGS) entry which is preliminary data.</text>
</comment>
<evidence type="ECO:0000256" key="6">
    <source>
        <dbReference type="SAM" id="Phobius"/>
    </source>
</evidence>
<dbReference type="AlphaFoldDB" id="A0A840Z0D9"/>
<dbReference type="GO" id="GO:0015920">
    <property type="term" value="P:lipopolysaccharide transport"/>
    <property type="evidence" value="ECO:0007669"/>
    <property type="project" value="TreeGrafter"/>
</dbReference>
<evidence type="ECO:0000313" key="8">
    <source>
        <dbReference type="Proteomes" id="UP000554342"/>
    </source>
</evidence>
<dbReference type="PANTHER" id="PTHR33529:SF2">
    <property type="entry name" value="LIPOPOLYSACCHARIDE EXPORT SYSTEM PERMEASE PROTEIN LPTG"/>
    <property type="match status" value="1"/>
</dbReference>
<evidence type="ECO:0000256" key="2">
    <source>
        <dbReference type="ARBA" id="ARBA00022475"/>
    </source>
</evidence>
<keyword evidence="4 6" id="KW-1133">Transmembrane helix</keyword>
<feature type="transmembrane region" description="Helical" evidence="6">
    <location>
        <begin position="20"/>
        <end position="38"/>
    </location>
</feature>
<gene>
    <name evidence="7" type="ORF">FHR23_002379</name>
</gene>
<dbReference type="GO" id="GO:0055085">
    <property type="term" value="P:transmembrane transport"/>
    <property type="evidence" value="ECO:0007669"/>
    <property type="project" value="InterPro"/>
</dbReference>
<evidence type="ECO:0000313" key="7">
    <source>
        <dbReference type="EMBL" id="MBB5719438.1"/>
    </source>
</evidence>
<dbReference type="EMBL" id="JACIJI010000004">
    <property type="protein sequence ID" value="MBB5719438.1"/>
    <property type="molecule type" value="Genomic_DNA"/>
</dbReference>
<feature type="transmembrane region" description="Helical" evidence="6">
    <location>
        <begin position="338"/>
        <end position="361"/>
    </location>
</feature>
<dbReference type="InterPro" id="IPR030923">
    <property type="entry name" value="LptG"/>
</dbReference>
<dbReference type="Pfam" id="PF03739">
    <property type="entry name" value="LptF_LptG"/>
    <property type="match status" value="1"/>
</dbReference>
<organism evidence="7 8">
    <name type="scientific">Stakelama sediminis</name>
    <dbReference type="NCBI Taxonomy" id="463200"/>
    <lineage>
        <taxon>Bacteria</taxon>
        <taxon>Pseudomonadati</taxon>
        <taxon>Pseudomonadota</taxon>
        <taxon>Alphaproteobacteria</taxon>
        <taxon>Sphingomonadales</taxon>
        <taxon>Sphingomonadaceae</taxon>
        <taxon>Stakelama</taxon>
    </lineage>
</organism>
<proteinExistence type="predicted"/>
<dbReference type="NCBIfam" id="TIGR04408">
    <property type="entry name" value="LptG_lptG"/>
    <property type="match status" value="1"/>
</dbReference>
<comment type="subcellular location">
    <subcellularLocation>
        <location evidence="1">Cell membrane</location>
        <topology evidence="1">Multi-pass membrane protein</topology>
    </subcellularLocation>
</comment>
<keyword evidence="8" id="KW-1185">Reference proteome</keyword>
<dbReference type="InterPro" id="IPR005495">
    <property type="entry name" value="LptG/LptF_permease"/>
</dbReference>
<name>A0A840Z0D9_9SPHN</name>
<evidence type="ECO:0000256" key="5">
    <source>
        <dbReference type="ARBA" id="ARBA00023136"/>
    </source>
</evidence>
<evidence type="ECO:0000256" key="3">
    <source>
        <dbReference type="ARBA" id="ARBA00022692"/>
    </source>
</evidence>
<keyword evidence="3 6" id="KW-0812">Transmembrane</keyword>
<keyword evidence="2" id="KW-1003">Cell membrane</keyword>
<protein>
    <submittedName>
        <fullName evidence="7">Lipopolysaccharide export system permease protein</fullName>
    </submittedName>
</protein>
<feature type="transmembrane region" description="Helical" evidence="6">
    <location>
        <begin position="309"/>
        <end position="326"/>
    </location>
</feature>
<dbReference type="PANTHER" id="PTHR33529">
    <property type="entry name" value="SLR0882 PROTEIN-RELATED"/>
    <property type="match status" value="1"/>
</dbReference>
<dbReference type="GO" id="GO:0043190">
    <property type="term" value="C:ATP-binding cassette (ABC) transporter complex"/>
    <property type="evidence" value="ECO:0007669"/>
    <property type="project" value="InterPro"/>
</dbReference>
<keyword evidence="5 6" id="KW-0472">Membrane</keyword>
<sequence length="365" mass="39453">MRIPNFFPSRTVAFYMGRMFLIRTFAIVAGLVLILQTLDLLSESGRILAYPGNGDPEVWRYVSLRTPQIIAFVLPFSTLLGTIITLSTLNQNSEIVALRSSGLSAHQVLAPLLLAALGVSALSFTFNDRIVTRATATLDQWKDVDYGPIPIDRGDRTNVWVRDGNDLVEAAQVHGKGDAVQLHGITIYQRQGGSLHSIVMADSGKRTGNAWTLTDARQFDVGSDKAQKIGTIRFGANIRPDQFTLANVDAAGMSFGGLSQAIGELESAGRPTGSLKAELWHKISDPLSALLMPLLGAVAAFGVARSGKLFVRAVIGMMLGFAYFVADNFALAMGDMGAYPPFLAAWAPFLLFLLIGESVLFRTEE</sequence>
<dbReference type="RefSeq" id="WP_184004179.1">
    <property type="nucleotide sequence ID" value="NZ_BAABIF010000001.1"/>
</dbReference>
<accession>A0A840Z0D9</accession>
<feature type="transmembrane region" description="Helical" evidence="6">
    <location>
        <begin position="108"/>
        <end position="126"/>
    </location>
</feature>
<evidence type="ECO:0000256" key="4">
    <source>
        <dbReference type="ARBA" id="ARBA00022989"/>
    </source>
</evidence>
<feature type="transmembrane region" description="Helical" evidence="6">
    <location>
        <begin position="69"/>
        <end position="87"/>
    </location>
</feature>